<protein>
    <submittedName>
        <fullName evidence="4">Spore protein SP21</fullName>
    </submittedName>
</protein>
<dbReference type="AlphaFoldDB" id="A0A1V5SFR7"/>
<sequence length="141" mass="15732">MSSACSGICKEGHLVKLKPQNEEEGWLEEYEGQLAIDAFQTNDAVVVKAPIAGVKSSDLEISVTDEVLHIRGHRRQEAQEDQDSYFVQECYWGSFSRSFVLPVPVDADKAQASLKEGILTIVIPKQEKSKTKLIKINQNQV</sequence>
<feature type="domain" description="SHSP" evidence="3">
    <location>
        <begin position="27"/>
        <end position="139"/>
    </location>
</feature>
<dbReference type="Proteomes" id="UP000485367">
    <property type="component" value="Unassembled WGS sequence"/>
</dbReference>
<dbReference type="SUPFAM" id="SSF49764">
    <property type="entry name" value="HSP20-like chaperones"/>
    <property type="match status" value="1"/>
</dbReference>
<comment type="caution">
    <text evidence="4">The sequence shown here is derived from an EMBL/GenBank/DDBJ whole genome shotgun (WGS) entry which is preliminary data.</text>
</comment>
<dbReference type="InterPro" id="IPR008978">
    <property type="entry name" value="HSP20-like_chaperone"/>
</dbReference>
<evidence type="ECO:0000259" key="3">
    <source>
        <dbReference type="PROSITE" id="PS01031"/>
    </source>
</evidence>
<proteinExistence type="inferred from homology"/>
<dbReference type="EMBL" id="MWBO01000009">
    <property type="protein sequence ID" value="OQA53144.1"/>
    <property type="molecule type" value="Genomic_DNA"/>
</dbReference>
<dbReference type="PANTHER" id="PTHR11527">
    <property type="entry name" value="HEAT-SHOCK PROTEIN 20 FAMILY MEMBER"/>
    <property type="match status" value="1"/>
</dbReference>
<evidence type="ECO:0000313" key="4">
    <source>
        <dbReference type="EMBL" id="OQA53144.1"/>
    </source>
</evidence>
<dbReference type="InterPro" id="IPR031107">
    <property type="entry name" value="Small_HSP"/>
</dbReference>
<dbReference type="CDD" id="cd06464">
    <property type="entry name" value="ACD_sHsps-like"/>
    <property type="match status" value="1"/>
</dbReference>
<accession>A0A1V5SFR7</accession>
<dbReference type="PROSITE" id="PS01031">
    <property type="entry name" value="SHSP"/>
    <property type="match status" value="1"/>
</dbReference>
<name>A0A1V5SFR7_9BACT</name>
<gene>
    <name evidence="4" type="primary">hspA_1</name>
    <name evidence="4" type="ORF">BWY43_00165</name>
</gene>
<organism evidence="4">
    <name type="scientific">candidate division WS2 bacterium ADurb.Bin280</name>
    <dbReference type="NCBI Taxonomy" id="1852829"/>
    <lineage>
        <taxon>Bacteria</taxon>
        <taxon>candidate division WS2</taxon>
    </lineage>
</organism>
<dbReference type="Pfam" id="PF00011">
    <property type="entry name" value="HSP20"/>
    <property type="match status" value="1"/>
</dbReference>
<evidence type="ECO:0000256" key="1">
    <source>
        <dbReference type="PROSITE-ProRule" id="PRU00285"/>
    </source>
</evidence>
<dbReference type="Gene3D" id="2.60.40.790">
    <property type="match status" value="1"/>
</dbReference>
<dbReference type="InterPro" id="IPR002068">
    <property type="entry name" value="A-crystallin/Hsp20_dom"/>
</dbReference>
<reference evidence="4" key="1">
    <citation type="submission" date="2017-02" db="EMBL/GenBank/DDBJ databases">
        <title>Delving into the versatile metabolic prowess of the omnipresent phylum Bacteroidetes.</title>
        <authorList>
            <person name="Nobu M.K."/>
            <person name="Mei R."/>
            <person name="Narihiro T."/>
            <person name="Kuroda K."/>
            <person name="Liu W.-T."/>
        </authorList>
    </citation>
    <scope>NUCLEOTIDE SEQUENCE</scope>
    <source>
        <strain evidence="4">ADurb.Bin280</strain>
    </source>
</reference>
<evidence type="ECO:0000256" key="2">
    <source>
        <dbReference type="RuleBase" id="RU003616"/>
    </source>
</evidence>
<comment type="similarity">
    <text evidence="1 2">Belongs to the small heat shock protein (HSP20) family.</text>
</comment>